<gene>
    <name evidence="3" type="ORF">TrCOL_g12629</name>
</gene>
<feature type="region of interest" description="Disordered" evidence="2">
    <location>
        <begin position="132"/>
        <end position="154"/>
    </location>
</feature>
<organism evidence="3 4">
    <name type="scientific">Triparma columacea</name>
    <dbReference type="NCBI Taxonomy" id="722753"/>
    <lineage>
        <taxon>Eukaryota</taxon>
        <taxon>Sar</taxon>
        <taxon>Stramenopiles</taxon>
        <taxon>Ochrophyta</taxon>
        <taxon>Bolidophyceae</taxon>
        <taxon>Parmales</taxon>
        <taxon>Triparmaceae</taxon>
        <taxon>Triparma</taxon>
    </lineage>
</organism>
<dbReference type="Proteomes" id="UP001165065">
    <property type="component" value="Unassembled WGS sequence"/>
</dbReference>
<dbReference type="EMBL" id="BRYA01000013">
    <property type="protein sequence ID" value="GMI31919.1"/>
    <property type="molecule type" value="Genomic_DNA"/>
</dbReference>
<evidence type="ECO:0000313" key="4">
    <source>
        <dbReference type="Proteomes" id="UP001165065"/>
    </source>
</evidence>
<feature type="coiled-coil region" evidence="1">
    <location>
        <begin position="193"/>
        <end position="220"/>
    </location>
</feature>
<name>A0A9W7L4M9_9STRA</name>
<dbReference type="OrthoDB" id="189376at2759"/>
<dbReference type="PANTHER" id="PTHR40131:SF1">
    <property type="entry name" value="C1Q DOMAIN-CONTAINING PROTEIN"/>
    <property type="match status" value="1"/>
</dbReference>
<keyword evidence="1" id="KW-0175">Coiled coil</keyword>
<accession>A0A9W7L4M9</accession>
<sequence length="756" mass="82487">MQNVQDVVSNALSSHSAEISELRATNVKQQGLIEELTAMVTAQTAQVQAVNHFLGSGYSPNSISSPPPLTLATLTNTIEHLTNDVKHHLPKSIVDLAEKVGREDPSKSNLDTSIDVSRIAEMEMRLESLQQQVSSNPRHLPPAPLPQAYSPERDLSGDMSRLEVALTGGLSETDSRLHNLELHFDKIRDAFSNTATLEEVEDLRDEVVDALEAVKAHKETLNIHKHQHNRKHSMEDFGMEEAVFSNVAFAEKENHGGLGQSRGGGSISLKDRNSIMDEVAISRPDRSEIEQLVMTRVEPVAGSVNSLHMEVGELRRHVASLPPVPPGLVDQEQLSNTVNDAVRRALNGDGGRVSHAHLTVAIDNCREGLLRQIEGNLGSVRAQLMDTFSESMGSTKETTWDALAGVRERLDNLEVTVESSNSEIVSVINKKAYKEDVTRALSSKADKETTLNSIRLKADAVEISSALSTKADLTETRDLLNRNQTQISSVVRDLTDLRQELRVEVGRMADKIKRKVDMDEVEGLKLACATGADWRGAVSDLSVNLRREISDKAGREEMVQMVRNEVDGLKAGIFEVEKTMEEKADGEASMQVSSNLETLTRKFAEAHSSGRWLWRSGKLLRGGAIPWEVQVNNAAPQSLLWKTDSDIVTCTAPGLYEIKVGVFTQNPAGVDLCMNGEPIVTMEPTDVGGGGGGGAGGVLAKENTGLEHIKKRHRHSAGDITSVAINEIVALPPNATISVRFDSTTRAQGFLSIRKM</sequence>
<protein>
    <submittedName>
        <fullName evidence="3">Uncharacterized protein</fullName>
    </submittedName>
</protein>
<keyword evidence="4" id="KW-1185">Reference proteome</keyword>
<evidence type="ECO:0000256" key="1">
    <source>
        <dbReference type="SAM" id="Coils"/>
    </source>
</evidence>
<dbReference type="AlphaFoldDB" id="A0A9W7L4M9"/>
<evidence type="ECO:0000256" key="2">
    <source>
        <dbReference type="SAM" id="MobiDB-lite"/>
    </source>
</evidence>
<comment type="caution">
    <text evidence="3">The sequence shown here is derived from an EMBL/GenBank/DDBJ whole genome shotgun (WGS) entry which is preliminary data.</text>
</comment>
<proteinExistence type="predicted"/>
<reference evidence="4" key="1">
    <citation type="journal article" date="2023" name="Commun. Biol.">
        <title>Genome analysis of Parmales, the sister group of diatoms, reveals the evolutionary specialization of diatoms from phago-mixotrophs to photoautotrophs.</title>
        <authorList>
            <person name="Ban H."/>
            <person name="Sato S."/>
            <person name="Yoshikawa S."/>
            <person name="Yamada K."/>
            <person name="Nakamura Y."/>
            <person name="Ichinomiya M."/>
            <person name="Sato N."/>
            <person name="Blanc-Mathieu R."/>
            <person name="Endo H."/>
            <person name="Kuwata A."/>
            <person name="Ogata H."/>
        </authorList>
    </citation>
    <scope>NUCLEOTIDE SEQUENCE [LARGE SCALE GENOMIC DNA]</scope>
</reference>
<dbReference type="PANTHER" id="PTHR40131">
    <property type="entry name" value="C1Q DOMAIN-CONTAINING PROTEIN"/>
    <property type="match status" value="1"/>
</dbReference>
<evidence type="ECO:0000313" key="3">
    <source>
        <dbReference type="EMBL" id="GMI31919.1"/>
    </source>
</evidence>